<reference evidence="1" key="2">
    <citation type="submission" date="2018-05" db="EMBL/GenBank/DDBJ databases">
        <title>OpunRS2 (Oryza punctata Reference Sequence Version 2).</title>
        <authorList>
            <person name="Zhang J."/>
            <person name="Kudrna D."/>
            <person name="Lee S."/>
            <person name="Talag J."/>
            <person name="Welchert J."/>
            <person name="Wing R.A."/>
        </authorList>
    </citation>
    <scope>NUCLEOTIDE SEQUENCE [LARGE SCALE GENOMIC DNA]</scope>
</reference>
<dbReference type="Gramene" id="OPUNC09G07100.2">
    <property type="protein sequence ID" value="OPUNC09G07100.2"/>
    <property type="gene ID" value="OPUNC09G07100"/>
</dbReference>
<accession>A0A0E0M0N1</accession>
<keyword evidence="2" id="KW-1185">Reference proteome</keyword>
<evidence type="ECO:0000313" key="1">
    <source>
        <dbReference type="EnsemblPlants" id="OPUNC09G07100.2"/>
    </source>
</evidence>
<organism evidence="1">
    <name type="scientific">Oryza punctata</name>
    <name type="common">Red rice</name>
    <dbReference type="NCBI Taxonomy" id="4537"/>
    <lineage>
        <taxon>Eukaryota</taxon>
        <taxon>Viridiplantae</taxon>
        <taxon>Streptophyta</taxon>
        <taxon>Embryophyta</taxon>
        <taxon>Tracheophyta</taxon>
        <taxon>Spermatophyta</taxon>
        <taxon>Magnoliopsida</taxon>
        <taxon>Liliopsida</taxon>
        <taxon>Poales</taxon>
        <taxon>Poaceae</taxon>
        <taxon>BOP clade</taxon>
        <taxon>Oryzoideae</taxon>
        <taxon>Oryzeae</taxon>
        <taxon>Oryzinae</taxon>
        <taxon>Oryza</taxon>
    </lineage>
</organism>
<sequence length="67" mass="7120">MRGSTRTQAGSLRCLRTVVGPPEVVIGSWLSASTYAPVSLSAPCLHGHGPWTSVRQHLVLFCSSLLS</sequence>
<protein>
    <submittedName>
        <fullName evidence="1">Uncharacterized protein</fullName>
    </submittedName>
</protein>
<proteinExistence type="predicted"/>
<dbReference type="AlphaFoldDB" id="A0A0E0M0N1"/>
<dbReference type="Proteomes" id="UP000026962">
    <property type="component" value="Chromosome 9"/>
</dbReference>
<dbReference type="HOGENOM" id="CLU_2816897_0_0_1"/>
<dbReference type="EnsemblPlants" id="OPUNC09G07100.1">
    <property type="protein sequence ID" value="OPUNC09G07100.1"/>
    <property type="gene ID" value="OPUNC09G07100"/>
</dbReference>
<name>A0A0E0M0N1_ORYPU</name>
<reference evidence="1" key="1">
    <citation type="submission" date="2015-04" db="UniProtKB">
        <authorList>
            <consortium name="EnsemblPlants"/>
        </authorList>
    </citation>
    <scope>IDENTIFICATION</scope>
</reference>
<dbReference type="EnsemblPlants" id="OPUNC09G07100.2">
    <property type="protein sequence ID" value="OPUNC09G07100.2"/>
    <property type="gene ID" value="OPUNC09G07100"/>
</dbReference>
<evidence type="ECO:0000313" key="2">
    <source>
        <dbReference type="Proteomes" id="UP000026962"/>
    </source>
</evidence>
<dbReference type="Gramene" id="OPUNC09G07100.1">
    <property type="protein sequence ID" value="OPUNC09G07100.1"/>
    <property type="gene ID" value="OPUNC09G07100"/>
</dbReference>